<dbReference type="InterPro" id="IPR011025">
    <property type="entry name" value="GproteinA_insert"/>
</dbReference>
<dbReference type="SMART" id="SM00275">
    <property type="entry name" value="G_alpha"/>
    <property type="match status" value="1"/>
</dbReference>
<dbReference type="PANTHER" id="PTHR36486">
    <property type="entry name" value="OS01G0977800 PROTEIN"/>
    <property type="match status" value="1"/>
</dbReference>
<evidence type="ECO:0000256" key="4">
    <source>
        <dbReference type="ARBA" id="ARBA00023224"/>
    </source>
</evidence>
<comment type="caution">
    <text evidence="8">The sequence shown here is derived from an EMBL/GenBank/DDBJ whole genome shotgun (WGS) entry which is preliminary data.</text>
</comment>
<evidence type="ECO:0000313" key="8">
    <source>
        <dbReference type="EMBL" id="KAL3722478.1"/>
    </source>
</evidence>
<feature type="region of interest" description="Disordered" evidence="7">
    <location>
        <begin position="318"/>
        <end position="337"/>
    </location>
</feature>
<accession>A0ABD3J7G7</accession>
<evidence type="ECO:0000256" key="3">
    <source>
        <dbReference type="ARBA" id="ARBA00023134"/>
    </source>
</evidence>
<feature type="binding site" evidence="6">
    <location>
        <position position="433"/>
    </location>
    <ligand>
        <name>Mg(2+)</name>
        <dbReference type="ChEBI" id="CHEBI:18420"/>
    </ligand>
</feature>
<dbReference type="PANTHER" id="PTHR36486:SF4">
    <property type="entry name" value="PH DOMAIN-CONTAINING PROTEIN"/>
    <property type="match status" value="1"/>
</dbReference>
<dbReference type="PROSITE" id="PS51882">
    <property type="entry name" value="G_ALPHA"/>
    <property type="match status" value="1"/>
</dbReference>
<keyword evidence="1 6" id="KW-0479">Metal-binding</keyword>
<protein>
    <submittedName>
        <fullName evidence="8">Uncharacterized protein</fullName>
    </submittedName>
</protein>
<reference evidence="8 9" key="1">
    <citation type="submission" date="2024-11" db="EMBL/GenBank/DDBJ databases">
        <title>Chromosome-level genome assembly of Eucalyptus globulus Labill. provides insights into its genome evolution.</title>
        <authorList>
            <person name="Li X."/>
        </authorList>
    </citation>
    <scope>NUCLEOTIDE SEQUENCE [LARGE SCALE GENOMIC DNA]</scope>
    <source>
        <strain evidence="8">CL2024</strain>
        <tissue evidence="8">Fresh tender leaves</tissue>
    </source>
</reference>
<dbReference type="GO" id="GO:0007165">
    <property type="term" value="P:signal transduction"/>
    <property type="evidence" value="ECO:0007669"/>
    <property type="project" value="UniProtKB-KW"/>
</dbReference>
<dbReference type="AlphaFoldDB" id="A0ABD3J7G7"/>
<dbReference type="GO" id="GO:0046872">
    <property type="term" value="F:metal ion binding"/>
    <property type="evidence" value="ECO:0007669"/>
    <property type="project" value="UniProtKB-KW"/>
</dbReference>
<sequence>MKQRAENNGKKGSCYRCLKGNRFTEKEVCKYCQKCVLRAMGSMPEGRKCVTCIGFRIDEINRSNLGKCSRMLRWLLPESEIKQIVSYEVLCPANEIPPNLVYVNDEPLDHEELLLLRGCPNPPKKLRPGYYWYDKVELGFGEGQKPCQIISAQLNVGGFIKRNASNGNTDVFINGREITKEEVWMLKSAGILCERKPYFWVDADGSYQEAGQKYAKGRIWEKTKTRLVVSILSLPLPPANANSWEETTQNSLGQNDFHHKLLLAKILYGVPFSQDECQKMKLMIQSNLYCYLGTVLEGRERFEKEILKKGKSLLINQTSPSGQERFERGSSREKGKGLMIDGCRSSETMYPEETKSTYSMGSRLKGFSDWLLKVIASGNLEAIELWKDEAIQATYNRRNELEKLPRVAMYFLKRVRVVPFDMDILCAEGMTSSNGIASMEFSFPTSAKADESIDSIDQHYSMMRYQLIRVHPRRLGENCKWLEMLEDVNIVLFCISLTEYDEFYEDNKGLLINKMMASKELFESVITHPTFYKKDFLLIMNKFDLLKEKIEQSPLTQCEWFGDYHPLIDHKSNIGTYVNLAPALAQRAFHYMAVKFKRLFHSLTKRKLYVSLVTGLEQDSVDESLKYAREIMNWDGEDITFIDRESSLSLEASTS</sequence>
<dbReference type="InterPro" id="IPR053057">
    <property type="entry name" value="XLG_GTP-binding"/>
</dbReference>
<dbReference type="Proteomes" id="UP001634007">
    <property type="component" value="Unassembled WGS sequence"/>
</dbReference>
<dbReference type="FunFam" id="3.40.50.300:FF:000692">
    <property type="entry name" value="Guanine nucleotide-binding protein subunit alpha"/>
    <property type="match status" value="1"/>
</dbReference>
<keyword evidence="4" id="KW-0807">Transducer</keyword>
<gene>
    <name evidence="8" type="ORF">ACJRO7_034796</name>
</gene>
<evidence type="ECO:0000256" key="7">
    <source>
        <dbReference type="SAM" id="MobiDB-lite"/>
    </source>
</evidence>
<dbReference type="EMBL" id="JBJKBG010000009">
    <property type="protein sequence ID" value="KAL3722478.1"/>
    <property type="molecule type" value="Genomic_DNA"/>
</dbReference>
<dbReference type="InterPro" id="IPR027417">
    <property type="entry name" value="P-loop_NTPase"/>
</dbReference>
<name>A0ABD3J7G7_EUCGL</name>
<proteinExistence type="predicted"/>
<dbReference type="Gene3D" id="1.10.400.10">
    <property type="entry name" value="GI Alpha 1, domain 2-like"/>
    <property type="match status" value="1"/>
</dbReference>
<keyword evidence="9" id="KW-1185">Reference proteome</keyword>
<organism evidence="8 9">
    <name type="scientific">Eucalyptus globulus</name>
    <name type="common">Tasmanian blue gum</name>
    <dbReference type="NCBI Taxonomy" id="34317"/>
    <lineage>
        <taxon>Eukaryota</taxon>
        <taxon>Viridiplantae</taxon>
        <taxon>Streptophyta</taxon>
        <taxon>Embryophyta</taxon>
        <taxon>Tracheophyta</taxon>
        <taxon>Spermatophyta</taxon>
        <taxon>Magnoliopsida</taxon>
        <taxon>eudicotyledons</taxon>
        <taxon>Gunneridae</taxon>
        <taxon>Pentapetalae</taxon>
        <taxon>rosids</taxon>
        <taxon>malvids</taxon>
        <taxon>Myrtales</taxon>
        <taxon>Myrtaceae</taxon>
        <taxon>Myrtoideae</taxon>
        <taxon>Eucalypteae</taxon>
        <taxon>Eucalyptus</taxon>
    </lineage>
</organism>
<feature type="compositionally biased region" description="Basic and acidic residues" evidence="7">
    <location>
        <begin position="324"/>
        <end position="336"/>
    </location>
</feature>
<feature type="binding site" evidence="5">
    <location>
        <begin position="541"/>
        <end position="544"/>
    </location>
    <ligand>
        <name>GTP</name>
        <dbReference type="ChEBI" id="CHEBI:37565"/>
    </ligand>
</feature>
<dbReference type="GO" id="GO:0005525">
    <property type="term" value="F:GTP binding"/>
    <property type="evidence" value="ECO:0007669"/>
    <property type="project" value="UniProtKB-KW"/>
</dbReference>
<keyword evidence="6" id="KW-0460">Magnesium</keyword>
<evidence type="ECO:0000256" key="6">
    <source>
        <dbReference type="PIRSR" id="PIRSR601019-2"/>
    </source>
</evidence>
<dbReference type="Gene3D" id="3.40.50.300">
    <property type="entry name" value="P-loop containing nucleotide triphosphate hydrolases"/>
    <property type="match status" value="1"/>
</dbReference>
<evidence type="ECO:0000256" key="1">
    <source>
        <dbReference type="ARBA" id="ARBA00022723"/>
    </source>
</evidence>
<keyword evidence="2 5" id="KW-0547">Nucleotide-binding</keyword>
<evidence type="ECO:0000313" key="9">
    <source>
        <dbReference type="Proteomes" id="UP001634007"/>
    </source>
</evidence>
<dbReference type="SUPFAM" id="SSF52540">
    <property type="entry name" value="P-loop containing nucleoside triphosphate hydrolases"/>
    <property type="match status" value="1"/>
</dbReference>
<dbReference type="Pfam" id="PF00503">
    <property type="entry name" value="G-alpha"/>
    <property type="match status" value="1"/>
</dbReference>
<keyword evidence="3 5" id="KW-0342">GTP-binding</keyword>
<dbReference type="InterPro" id="IPR001019">
    <property type="entry name" value="Gprotein_alpha_su"/>
</dbReference>
<evidence type="ECO:0000256" key="2">
    <source>
        <dbReference type="ARBA" id="ARBA00022741"/>
    </source>
</evidence>
<dbReference type="SUPFAM" id="SSF47895">
    <property type="entry name" value="Transducin (alpha subunit), insertion domain"/>
    <property type="match status" value="1"/>
</dbReference>
<evidence type="ECO:0000256" key="5">
    <source>
        <dbReference type="PIRSR" id="PIRSR601019-1"/>
    </source>
</evidence>